<keyword evidence="1" id="KW-0472">Membrane</keyword>
<comment type="caution">
    <text evidence="2">The sequence shown here is derived from an EMBL/GenBank/DDBJ whole genome shotgun (WGS) entry which is preliminary data.</text>
</comment>
<dbReference type="EMBL" id="JBDFQZ010000003">
    <property type="protein sequence ID" value="KAK9740413.1"/>
    <property type="molecule type" value="Genomic_DNA"/>
</dbReference>
<dbReference type="EMBL" id="JBDFQZ010000003">
    <property type="protein sequence ID" value="KAK9740411.1"/>
    <property type="molecule type" value="Genomic_DNA"/>
</dbReference>
<feature type="transmembrane region" description="Helical" evidence="1">
    <location>
        <begin position="322"/>
        <end position="342"/>
    </location>
</feature>
<gene>
    <name evidence="2" type="ORF">RND81_03G033200</name>
</gene>
<evidence type="ECO:0000313" key="3">
    <source>
        <dbReference type="Proteomes" id="UP001443914"/>
    </source>
</evidence>
<dbReference type="Proteomes" id="UP001443914">
    <property type="component" value="Unassembled WGS sequence"/>
</dbReference>
<dbReference type="EMBL" id="JBDFQZ010000003">
    <property type="protein sequence ID" value="KAK9740410.1"/>
    <property type="molecule type" value="Genomic_DNA"/>
</dbReference>
<keyword evidence="1" id="KW-0812">Transmembrane</keyword>
<sequence length="364" mass="41145">MGSCEIPDSYDVSHNGLYSSRHLSFQPSSKLSASWFELRVFYVRISNYAADNSTPESLTVNHLPLNPDTLLEVNGVRCSIYSDGISSILRRDRVDKNTEEATFVSTDSVRFTGSVKFEVFDKDDLFLTGFLKMPSSNGCTEEAMEEVKNWSLDCNLEMATGTGFLKVKRNGRSEYAKPITEVYVAGWFSGAPIMLTKTLQLPSRKKNNKILTLDAIPEHETNSNQNDVKSQKDVTFETNLQVAEYRGNKPEIDFSSPYWRISNYMEGEDGELSWFNAGVRVGVGIGLGVCVGVGVGVGLLVRTYQATTRGFRRRLFYQSLPQFAFTASFFFLFLFFFFLFLYNEFCCRSVLFTNHHVKTQSNGK</sequence>
<organism evidence="2 3">
    <name type="scientific">Saponaria officinalis</name>
    <name type="common">Common soapwort</name>
    <name type="synonym">Lychnis saponaria</name>
    <dbReference type="NCBI Taxonomy" id="3572"/>
    <lineage>
        <taxon>Eukaryota</taxon>
        <taxon>Viridiplantae</taxon>
        <taxon>Streptophyta</taxon>
        <taxon>Embryophyta</taxon>
        <taxon>Tracheophyta</taxon>
        <taxon>Spermatophyta</taxon>
        <taxon>Magnoliopsida</taxon>
        <taxon>eudicotyledons</taxon>
        <taxon>Gunneridae</taxon>
        <taxon>Pentapetalae</taxon>
        <taxon>Caryophyllales</taxon>
        <taxon>Caryophyllaceae</taxon>
        <taxon>Caryophylleae</taxon>
        <taxon>Saponaria</taxon>
    </lineage>
</organism>
<dbReference type="GO" id="GO:0004617">
    <property type="term" value="F:phosphoglycerate dehydrogenase activity"/>
    <property type="evidence" value="ECO:0007669"/>
    <property type="project" value="TreeGrafter"/>
</dbReference>
<accession>A0AAW1M456</accession>
<evidence type="ECO:0008006" key="4">
    <source>
        <dbReference type="Google" id="ProtNLM"/>
    </source>
</evidence>
<evidence type="ECO:0000256" key="1">
    <source>
        <dbReference type="SAM" id="Phobius"/>
    </source>
</evidence>
<protein>
    <recommendedName>
        <fullName evidence="4">Erythronate-4-phosphate dehydrogenase family protein</fullName>
    </recommendedName>
</protein>
<proteinExistence type="predicted"/>
<evidence type="ECO:0000313" key="2">
    <source>
        <dbReference type="EMBL" id="KAK9740413.1"/>
    </source>
</evidence>
<keyword evidence="3" id="KW-1185">Reference proteome</keyword>
<dbReference type="PANTHER" id="PTHR42938:SF11">
    <property type="entry name" value="ERYTHRONATE-4-PHOSPHATE DEHYDROGENASE FAMILY PROTEIN"/>
    <property type="match status" value="1"/>
</dbReference>
<feature type="transmembrane region" description="Helical" evidence="1">
    <location>
        <begin position="281"/>
        <end position="301"/>
    </location>
</feature>
<dbReference type="PANTHER" id="PTHR42938">
    <property type="entry name" value="FORMATE DEHYDROGENASE 1"/>
    <property type="match status" value="1"/>
</dbReference>
<keyword evidence="1" id="KW-1133">Transmembrane helix</keyword>
<name>A0AAW1M456_SAPOF</name>
<reference evidence="2 3" key="1">
    <citation type="submission" date="2024-03" db="EMBL/GenBank/DDBJ databases">
        <title>WGS assembly of Saponaria officinalis var. Norfolk2.</title>
        <authorList>
            <person name="Jenkins J."/>
            <person name="Shu S."/>
            <person name="Grimwood J."/>
            <person name="Barry K."/>
            <person name="Goodstein D."/>
            <person name="Schmutz J."/>
            <person name="Leebens-Mack J."/>
            <person name="Osbourn A."/>
        </authorList>
    </citation>
    <scope>NUCLEOTIDE SEQUENCE [LARGE SCALE GENOMIC DNA]</scope>
    <source>
        <strain evidence="3">cv. Norfolk2</strain>
        <strain evidence="2">JIC</strain>
        <tissue evidence="2">Leaf</tissue>
    </source>
</reference>
<dbReference type="AlphaFoldDB" id="A0AAW1M456"/>
<dbReference type="EMBL" id="JBDFQZ010000003">
    <property type="protein sequence ID" value="KAK9740412.1"/>
    <property type="molecule type" value="Genomic_DNA"/>
</dbReference>